<dbReference type="Gene3D" id="3.10.50.10">
    <property type="match status" value="1"/>
</dbReference>
<dbReference type="PROSITE" id="PS50941">
    <property type="entry name" value="CHIT_BIND_I_2"/>
    <property type="match status" value="1"/>
</dbReference>
<comment type="similarity">
    <text evidence="2">Belongs to the glycosyl hydrolase 18 family. Chitinase class V subfamily.</text>
</comment>
<dbReference type="InterPro" id="IPR036861">
    <property type="entry name" value="Endochitinase-like_sf"/>
</dbReference>
<dbReference type="InterPro" id="IPR001223">
    <property type="entry name" value="Glyco_hydro18_cat"/>
</dbReference>
<evidence type="ECO:0000313" key="16">
    <source>
        <dbReference type="Proteomes" id="UP001521116"/>
    </source>
</evidence>
<keyword evidence="7" id="KW-0119">Carbohydrate metabolism</keyword>
<dbReference type="InterPro" id="IPR011583">
    <property type="entry name" value="Chitinase_II/V-like_cat"/>
</dbReference>
<evidence type="ECO:0000259" key="13">
    <source>
        <dbReference type="PROSITE" id="PS50941"/>
    </source>
</evidence>
<comment type="catalytic activity">
    <reaction evidence="1">
        <text>Random endo-hydrolysis of N-acetyl-beta-D-glucosaminide (1-&gt;4)-beta-linkages in chitin and chitodextrins.</text>
        <dbReference type="EC" id="3.2.1.14"/>
    </reaction>
</comment>
<evidence type="ECO:0000313" key="15">
    <source>
        <dbReference type="EMBL" id="KAL1616833.1"/>
    </source>
</evidence>
<sequence>MESYAHCYVTLSMLVRLGYAAVLVSLSTRDACCYYDYSAKARRDETLPICPVEETSSVVDVNSLFARQVVGGEDYSCAPDRPCGNGACCPKETLQCNYGEEYCGTSGISPNEVCWSNCDAKAECGKNAAVPGQECPLNVCCGKWGFCGMTEDYCTVEDNGATGGCQSNCDQPGPKNKASTQSDRVIGYYESWRYNSVCQGMGFDDIPVNSLTHLFFSFGYITPGDFSVAGMDGLPYELFTDFTNLKKKNPGLKTVVALGGWTFNDPGPTQKVFSDMVSTKENRARFIENLFSFLRQYAFDGVDFDWEYPGADDRGGVSDDGKNFVTFLKELDAENNKQPMKYIAVDYVDFINVMSYDLHGVWDRDNPIGSHIYGHTNLTEMKLAFDLFWRNDVPANKLNMGLGFYGRSFQLENPSCSKPGCRFKGGATKGACSGEAGILSYREIQEIIKKDKLKPYHDKTAGVKYITYGTDQWVSFDDADTFKQKKDLAADLGLGGFLIWAVDQDDSQLSALQAVISPKKLGAFKDEAKDKSYWEGSNAQCYVTECDGKCKPGFMQITEQKCGKDEKKSKLCCPLSSAPNPEDCQWRGGDPYCNGHCQDDEVMLEMNRWGSGGYCKDGNKAYCCKSPLAQENQCYWAGMGKQCGSGDRAMTFSGTVLSEAADIAQEIINIVGKPTPLHEMAGEALIDLLEVIEIDTMKLYCCPDEDAKKWTNCDWHGEPGSCFDNHCPEVKSVQLTDSYFGAGETCGWRWERVRVFCCEPVGGEPLFLPVPLENLFEKPPTGDNVDTDFDLFTDDTFGDGDSDTEDNPSDAAFQFVVLTSPEELQVSLDKRDGSHWDMFNCKDAVTEGEHTVQMVCTDFSESSNCHKIGLGEGVPGTILQMPKGCGPGKYAVARSMEPSRHTLLPRHLSHLGERAVVYDLTFDYNFQRVPRSMGDTQMRIDFSNQANYWNEIVNATASKKKRKSKRSLEDFGGNHVQWLEEEFRDDYHFGGLSKRELHERWFGSDIIAWLTRMVKPEIKREFTNNIRETFTAKIVDEKWSCEKDGVGYDGHILAQALLDVSVETSFGFTLIVTSLVNPLDLKKSYLTFYNKGEITGTVTLEAVAKVYYGNKKTILNLPFPGASFRVPGIATIGPQLTVEGQIDAELAVAGTIETKLQIASWETRQTLPDTSEYKPDEIGDGVDLEKTGSYQGGREPEFYAGVAVSGDITAKLSAAAEFGIRFDDQWKTPFVGAAVVGEASVFVKAGAGISTIASCPFTYSLDVGARLYAHVTDGNLLGWGMNDFDITPAWKKKLAESECPDLGPIPQKRSLIPGVPQDSNASAVSLLDGFGSPAEAGEVHTLRKRSSVYGPAFRIPVGRYFCPSSADENDSDSGSCDTVEAYWDNDEFLTDDEDYTKRRRDVDDGWLAAVEDALGTFNETFDLGLEQRDLEKRDSTRRSNICGIAISTKHPNGGKAPSLGQLPNAPAYGWEEPNVCGSFDFGAPLQTPVAGQVYHAEHVMEWQMLTSFFVEVNRLGDYATFLHPNPALNTQLDFCPYVKLYWDQSLSINGGPTQKIPQYLADQYPTANFHPEEWVVLEGPINVPAKAKAWGLYPENQNIVEPEGARRTIGRDMAGAKSVLRSLRMLIGYANYIRAPEIVDILRKQKRRVQDMLDTLDNQILPANPPHFSGRAGRPWVPMDLAGKWHQFMLEKAWIAQSKVDKTIRDLLPIIQEQWAADANRQNAVDAPGDNAATLANKQAAREFIDHIDATQEAWRAIGAWPNPFTSIMTLRDDFVCVLLNFDTAKMKL</sequence>
<comment type="caution">
    <text evidence="10">Lacks conserved residue(s) required for the propagation of feature annotation.</text>
</comment>
<evidence type="ECO:0000256" key="8">
    <source>
        <dbReference type="ARBA" id="ARBA00023295"/>
    </source>
</evidence>
<dbReference type="PANTHER" id="PTHR11177:SF397">
    <property type="entry name" value="CHITINASE"/>
    <property type="match status" value="1"/>
</dbReference>
<dbReference type="PROSITE" id="PS01095">
    <property type="entry name" value="GH18_1"/>
    <property type="match status" value="1"/>
</dbReference>
<evidence type="ECO:0000256" key="12">
    <source>
        <dbReference type="SAM" id="SignalP"/>
    </source>
</evidence>
<protein>
    <recommendedName>
        <fullName evidence="3">chitinase</fullName>
        <ecNumber evidence="3">3.2.1.14</ecNumber>
    </recommendedName>
</protein>
<dbReference type="InterPro" id="IPR029070">
    <property type="entry name" value="Chitinase_insertion_sf"/>
</dbReference>
<feature type="chain" id="PRO_5046263436" description="chitinase" evidence="12">
    <location>
        <begin position="21"/>
        <end position="1789"/>
    </location>
</feature>
<evidence type="ECO:0000256" key="3">
    <source>
        <dbReference type="ARBA" id="ARBA00012729"/>
    </source>
</evidence>
<dbReference type="EMBL" id="JAJVDC020000253">
    <property type="protein sequence ID" value="KAL1616833.1"/>
    <property type="molecule type" value="Genomic_DNA"/>
</dbReference>
<reference evidence="15 16" key="1">
    <citation type="submission" date="2024-02" db="EMBL/GenBank/DDBJ databases">
        <title>De novo assembly and annotation of 12 fungi associated with fruit tree decline syndrome in Ontario, Canada.</title>
        <authorList>
            <person name="Sulman M."/>
            <person name="Ellouze W."/>
            <person name="Ilyukhin E."/>
        </authorList>
    </citation>
    <scope>NUCLEOTIDE SEQUENCE [LARGE SCALE GENOMIC DNA]</scope>
    <source>
        <strain evidence="15 16">M1-105</strain>
    </source>
</reference>
<comment type="caution">
    <text evidence="15">The sequence shown here is derived from an EMBL/GenBank/DDBJ whole genome shotgun (WGS) entry which is preliminary data.</text>
</comment>
<evidence type="ECO:0000256" key="2">
    <source>
        <dbReference type="ARBA" id="ARBA00008682"/>
    </source>
</evidence>
<dbReference type="SUPFAM" id="SSF57016">
    <property type="entry name" value="Plant lectins/antimicrobial peptides"/>
    <property type="match status" value="1"/>
</dbReference>
<dbReference type="SMART" id="SM00636">
    <property type="entry name" value="Glyco_18"/>
    <property type="match status" value="1"/>
</dbReference>
<dbReference type="Proteomes" id="UP001521116">
    <property type="component" value="Unassembled WGS sequence"/>
</dbReference>
<keyword evidence="12" id="KW-0732">Signal</keyword>
<dbReference type="PROSITE" id="PS51910">
    <property type="entry name" value="GH18_2"/>
    <property type="match status" value="1"/>
</dbReference>
<dbReference type="InterPro" id="IPR001002">
    <property type="entry name" value="Chitin-bd_1"/>
</dbReference>
<evidence type="ECO:0000256" key="5">
    <source>
        <dbReference type="ARBA" id="ARBA00022801"/>
    </source>
</evidence>
<dbReference type="SUPFAM" id="SSF51445">
    <property type="entry name" value="(Trans)glycosidases"/>
    <property type="match status" value="1"/>
</dbReference>
<evidence type="ECO:0000256" key="10">
    <source>
        <dbReference type="PROSITE-ProRule" id="PRU00261"/>
    </source>
</evidence>
<keyword evidence="16" id="KW-1185">Reference proteome</keyword>
<dbReference type="EC" id="3.2.1.14" evidence="3"/>
<dbReference type="InterPro" id="IPR050314">
    <property type="entry name" value="Glycosyl_Hydrlase_18"/>
</dbReference>
<dbReference type="InterPro" id="IPR017853">
    <property type="entry name" value="GH"/>
</dbReference>
<evidence type="ECO:0000256" key="4">
    <source>
        <dbReference type="ARBA" id="ARBA00022669"/>
    </source>
</evidence>
<keyword evidence="10" id="KW-1015">Disulfide bond</keyword>
<dbReference type="Gene3D" id="3.20.20.80">
    <property type="entry name" value="Glycosidases"/>
    <property type="match status" value="2"/>
</dbReference>
<evidence type="ECO:0000256" key="7">
    <source>
        <dbReference type="ARBA" id="ARBA00023277"/>
    </source>
</evidence>
<dbReference type="InterPro" id="IPR001579">
    <property type="entry name" value="Glyco_hydro_18_chit_AS"/>
</dbReference>
<dbReference type="Pfam" id="PF00187">
    <property type="entry name" value="Chitin_bind_1"/>
    <property type="match status" value="1"/>
</dbReference>
<organism evidence="15 16">
    <name type="scientific">Neofusicoccum ribis</name>
    <dbReference type="NCBI Taxonomy" id="45134"/>
    <lineage>
        <taxon>Eukaryota</taxon>
        <taxon>Fungi</taxon>
        <taxon>Dikarya</taxon>
        <taxon>Ascomycota</taxon>
        <taxon>Pezizomycotina</taxon>
        <taxon>Dothideomycetes</taxon>
        <taxon>Dothideomycetes incertae sedis</taxon>
        <taxon>Botryosphaeriales</taxon>
        <taxon>Botryosphaeriaceae</taxon>
        <taxon>Neofusicoccum</taxon>
    </lineage>
</organism>
<accession>A0ABR3SC14</accession>
<feature type="disulfide bond" evidence="10">
    <location>
        <begin position="165"/>
        <end position="169"/>
    </location>
</feature>
<keyword evidence="6" id="KW-0146">Chitin degradation</keyword>
<dbReference type="Pfam" id="PF00704">
    <property type="entry name" value="Glyco_hydro_18"/>
    <property type="match status" value="1"/>
</dbReference>
<feature type="domain" description="Chitin-binding type-1" evidence="13">
    <location>
        <begin position="121"/>
        <end position="171"/>
    </location>
</feature>
<evidence type="ECO:0000256" key="1">
    <source>
        <dbReference type="ARBA" id="ARBA00000822"/>
    </source>
</evidence>
<keyword evidence="5 11" id="KW-0378">Hydrolase</keyword>
<feature type="signal peptide" evidence="12">
    <location>
        <begin position="1"/>
        <end position="20"/>
    </location>
</feature>
<keyword evidence="9" id="KW-0624">Polysaccharide degradation</keyword>
<evidence type="ECO:0000259" key="14">
    <source>
        <dbReference type="PROSITE" id="PS51910"/>
    </source>
</evidence>
<feature type="domain" description="GH18" evidence="14">
    <location>
        <begin position="183"/>
        <end position="519"/>
    </location>
</feature>
<dbReference type="PANTHER" id="PTHR11177">
    <property type="entry name" value="CHITINASE"/>
    <property type="match status" value="1"/>
</dbReference>
<dbReference type="Gene3D" id="3.30.60.10">
    <property type="entry name" value="Endochitinase-like"/>
    <property type="match status" value="1"/>
</dbReference>
<proteinExistence type="inferred from homology"/>
<evidence type="ECO:0000256" key="6">
    <source>
        <dbReference type="ARBA" id="ARBA00023024"/>
    </source>
</evidence>
<name>A0ABR3SC14_9PEZI</name>
<dbReference type="SMART" id="SM00270">
    <property type="entry name" value="ChtBD1"/>
    <property type="match status" value="1"/>
</dbReference>
<evidence type="ECO:0000256" key="9">
    <source>
        <dbReference type="ARBA" id="ARBA00023326"/>
    </source>
</evidence>
<keyword evidence="8 11" id="KW-0326">Glycosidase</keyword>
<keyword evidence="4 10" id="KW-0147">Chitin-binding</keyword>
<dbReference type="CDD" id="cd00035">
    <property type="entry name" value="ChtBD1"/>
    <property type="match status" value="1"/>
</dbReference>
<feature type="disulfide bond" evidence="10">
    <location>
        <begin position="140"/>
        <end position="154"/>
    </location>
</feature>
<gene>
    <name evidence="15" type="ORF">SLS56_011265</name>
</gene>
<feature type="disulfide bond" evidence="10">
    <location>
        <begin position="135"/>
        <end position="147"/>
    </location>
</feature>
<dbReference type="SUPFAM" id="SSF54556">
    <property type="entry name" value="Chitinase insertion domain"/>
    <property type="match status" value="1"/>
</dbReference>
<evidence type="ECO:0000256" key="11">
    <source>
        <dbReference type="RuleBase" id="RU000489"/>
    </source>
</evidence>